<keyword evidence="1" id="KW-0472">Membrane</keyword>
<evidence type="ECO:0000256" key="1">
    <source>
        <dbReference type="SAM" id="Phobius"/>
    </source>
</evidence>
<keyword evidence="1" id="KW-0812">Transmembrane</keyword>
<reference evidence="2" key="1">
    <citation type="journal article" date="2019" name="MBio">
        <title>Virus Genomes from Deep Sea Sediments Expand the Ocean Megavirome and Support Independent Origins of Viral Gigantism.</title>
        <authorList>
            <person name="Backstrom D."/>
            <person name="Yutin N."/>
            <person name="Jorgensen S.L."/>
            <person name="Dharamshi J."/>
            <person name="Homa F."/>
            <person name="Zaremba-Niedwiedzka K."/>
            <person name="Spang A."/>
            <person name="Wolf Y.I."/>
            <person name="Koonin E.V."/>
            <person name="Ettema T.J."/>
        </authorList>
    </citation>
    <scope>NUCLEOTIDE SEQUENCE</scope>
</reference>
<organism evidence="2">
    <name type="scientific">Mimivirus LCMiAC02</name>
    <dbReference type="NCBI Taxonomy" id="2506609"/>
    <lineage>
        <taxon>Viruses</taxon>
        <taxon>Varidnaviria</taxon>
        <taxon>Bamfordvirae</taxon>
        <taxon>Nucleocytoviricota</taxon>
        <taxon>Megaviricetes</taxon>
        <taxon>Imitervirales</taxon>
        <taxon>Mimiviridae</taxon>
        <taxon>Klosneuvirinae</taxon>
    </lineage>
</organism>
<sequence length="235" mass="28251">MGSLNNKDYSHIDFLTDEEITKETTIYNIDEHILPNKTVNYFTGPICTPWSGRGASRHTLWKGMPQSLRDLRHSASGRGASRHTIDPIVPRSTHLNSNCTSCKNKQNSQFTMDNFLKLVVQCICECRNSYNKSLLLNPYFYSFYDYNLYKNSYFERRRRRRRRRKRKLQYKTIIMYSYFYPSYYDTYKESSFKRRKRWKRRRQGMLVLCSLNILGIIICSNYETETNIRQSINYF</sequence>
<evidence type="ECO:0000313" key="2">
    <source>
        <dbReference type="EMBL" id="QBK89252.1"/>
    </source>
</evidence>
<name>A0A4D5XFE1_9VIRU</name>
<dbReference type="EMBL" id="MK500410">
    <property type="protein sequence ID" value="QBK89252.1"/>
    <property type="molecule type" value="Genomic_DNA"/>
</dbReference>
<gene>
    <name evidence="2" type="ORF">LCMiAC02_03470</name>
</gene>
<keyword evidence="1" id="KW-1133">Transmembrane helix</keyword>
<protein>
    <submittedName>
        <fullName evidence="2">Uncharacterized protein</fullName>
    </submittedName>
</protein>
<accession>A0A4D5XFE1</accession>
<feature type="transmembrane region" description="Helical" evidence="1">
    <location>
        <begin position="204"/>
        <end position="222"/>
    </location>
</feature>
<proteinExistence type="predicted"/>